<accession>A0A9N9H821</accession>
<dbReference type="Proteomes" id="UP000789405">
    <property type="component" value="Unassembled WGS sequence"/>
</dbReference>
<evidence type="ECO:0000313" key="1">
    <source>
        <dbReference type="EMBL" id="CAG8660401.1"/>
    </source>
</evidence>
<protein>
    <submittedName>
        <fullName evidence="1">17_t:CDS:1</fullName>
    </submittedName>
</protein>
<dbReference type="OrthoDB" id="8962596at2759"/>
<organism evidence="1 2">
    <name type="scientific">Dentiscutata erythropus</name>
    <dbReference type="NCBI Taxonomy" id="1348616"/>
    <lineage>
        <taxon>Eukaryota</taxon>
        <taxon>Fungi</taxon>
        <taxon>Fungi incertae sedis</taxon>
        <taxon>Mucoromycota</taxon>
        <taxon>Glomeromycotina</taxon>
        <taxon>Glomeromycetes</taxon>
        <taxon>Diversisporales</taxon>
        <taxon>Gigasporaceae</taxon>
        <taxon>Dentiscutata</taxon>
    </lineage>
</organism>
<sequence>MFLKLSLSKLSSESKASSSSSFDSLKSIGSSPVSSVTITLNLSSLPKVNSNDDFNSILSLNKVTPQNDNLSLSATSPVFVPLEELKSSSSSIQLKNIVPDKIHNNVLPLIITPPVEIPLQLSNLNNPLSLVYFQAITSSSDASLFPNKNSLNNNIRIVFPFIAIPNLPMIFLEEDSDESSDSCFKWYTSAWKRKIPEYKYNENDSDADSEIDEIQRLIKLKKEKLKFPSTKCLNDLAGNVYFWEEEVKPDLHGYISKEISRRENFNLDTLNEEQDKQLQDFLKSYSALFAWEGHRLGCTNLIKYSINIENAFPIKHNPYWHSLAKKKIIKTEIDQILKEGTYITYPIQIENEEELQNQIL</sequence>
<dbReference type="AlphaFoldDB" id="A0A9N9H821"/>
<comment type="caution">
    <text evidence="1">The sequence shown here is derived from an EMBL/GenBank/DDBJ whole genome shotgun (WGS) entry which is preliminary data.</text>
</comment>
<reference evidence="1" key="1">
    <citation type="submission" date="2021-06" db="EMBL/GenBank/DDBJ databases">
        <authorList>
            <person name="Kallberg Y."/>
            <person name="Tangrot J."/>
            <person name="Rosling A."/>
        </authorList>
    </citation>
    <scope>NUCLEOTIDE SEQUENCE</scope>
    <source>
        <strain evidence="1">MA453B</strain>
    </source>
</reference>
<gene>
    <name evidence="1" type="ORF">DERYTH_LOCUS10678</name>
</gene>
<dbReference type="EMBL" id="CAJVPY010006317">
    <property type="protein sequence ID" value="CAG8660401.1"/>
    <property type="molecule type" value="Genomic_DNA"/>
</dbReference>
<name>A0A9N9H821_9GLOM</name>
<evidence type="ECO:0000313" key="2">
    <source>
        <dbReference type="Proteomes" id="UP000789405"/>
    </source>
</evidence>
<proteinExistence type="predicted"/>
<keyword evidence="2" id="KW-1185">Reference proteome</keyword>